<evidence type="ECO:0000313" key="1">
    <source>
        <dbReference type="EMBL" id="EYE96817.1"/>
    </source>
</evidence>
<keyword evidence="2" id="KW-1185">Reference proteome</keyword>
<dbReference type="Proteomes" id="UP000019804">
    <property type="component" value="Unassembled WGS sequence"/>
</dbReference>
<dbReference type="AlphaFoldDB" id="A0A017SIM3"/>
<name>A0A017SIM3_ASPRC</name>
<dbReference type="EMBL" id="KK088417">
    <property type="protein sequence ID" value="EYE96817.1"/>
    <property type="molecule type" value="Genomic_DNA"/>
</dbReference>
<organism evidence="1 2">
    <name type="scientific">Aspergillus ruber (strain CBS 135680)</name>
    <dbReference type="NCBI Taxonomy" id="1388766"/>
    <lineage>
        <taxon>Eukaryota</taxon>
        <taxon>Fungi</taxon>
        <taxon>Dikarya</taxon>
        <taxon>Ascomycota</taxon>
        <taxon>Pezizomycotina</taxon>
        <taxon>Eurotiomycetes</taxon>
        <taxon>Eurotiomycetidae</taxon>
        <taxon>Eurotiales</taxon>
        <taxon>Aspergillaceae</taxon>
        <taxon>Aspergillus</taxon>
        <taxon>Aspergillus subgen. Aspergillus</taxon>
    </lineage>
</organism>
<dbReference type="GeneID" id="63693525"/>
<protein>
    <submittedName>
        <fullName evidence="1">Uncharacterized protein</fullName>
    </submittedName>
</protein>
<reference evidence="2" key="1">
    <citation type="journal article" date="2014" name="Nat. Commun.">
        <title>Genomic adaptations of the halophilic Dead Sea filamentous fungus Eurotium rubrum.</title>
        <authorList>
            <person name="Kis-Papo T."/>
            <person name="Weig A.R."/>
            <person name="Riley R."/>
            <person name="Persoh D."/>
            <person name="Salamov A."/>
            <person name="Sun H."/>
            <person name="Lipzen A."/>
            <person name="Wasser S.P."/>
            <person name="Rambold G."/>
            <person name="Grigoriev I.V."/>
            <person name="Nevo E."/>
        </authorList>
    </citation>
    <scope>NUCLEOTIDE SEQUENCE [LARGE SCALE GENOMIC DNA]</scope>
    <source>
        <strain evidence="2">CBS 135680</strain>
    </source>
</reference>
<dbReference type="RefSeq" id="XP_040640505.1">
    <property type="nucleotide sequence ID" value="XM_040778401.1"/>
</dbReference>
<sequence length="113" mass="13250">MCIGTSRSKFHGVLRNLRECSSPEVSCLLPKRCHIHWKNKSSFGLKYELGRQLSDGFNNLFPLIVWLGWLLSEQVKVLHFNSRSRHVGFFYIPLERVLTTDTMRRWRTAVLTT</sequence>
<gene>
    <name evidence="1" type="ORF">EURHEDRAFT_339863</name>
</gene>
<dbReference type="HOGENOM" id="CLU_2133016_0_0_1"/>
<evidence type="ECO:0000313" key="2">
    <source>
        <dbReference type="Proteomes" id="UP000019804"/>
    </source>
</evidence>
<accession>A0A017SIM3</accession>
<proteinExistence type="predicted"/>